<dbReference type="EMBL" id="MN740370">
    <property type="protein sequence ID" value="QHU03156.1"/>
    <property type="molecule type" value="Genomic_DNA"/>
</dbReference>
<proteinExistence type="predicted"/>
<sequence length="44" mass="5111">MVNMESMFMKKVTLKEIVIKQVPILIHLVIVTLEEKVKKDTLVT</sequence>
<dbReference type="AlphaFoldDB" id="A0A6C0JEG1"/>
<reference evidence="1" key="1">
    <citation type="journal article" date="2020" name="Nature">
        <title>Giant virus diversity and host interactions through global metagenomics.</title>
        <authorList>
            <person name="Schulz F."/>
            <person name="Roux S."/>
            <person name="Paez-Espino D."/>
            <person name="Jungbluth S."/>
            <person name="Walsh D.A."/>
            <person name="Denef V.J."/>
            <person name="McMahon K.D."/>
            <person name="Konstantinidis K.T."/>
            <person name="Eloe-Fadrosh E.A."/>
            <person name="Kyrpides N.C."/>
            <person name="Woyke T."/>
        </authorList>
    </citation>
    <scope>NUCLEOTIDE SEQUENCE</scope>
    <source>
        <strain evidence="1">GVMAG-M-3300025890-48</strain>
    </source>
</reference>
<evidence type="ECO:0000313" key="1">
    <source>
        <dbReference type="EMBL" id="QHU03156.1"/>
    </source>
</evidence>
<name>A0A6C0JEG1_9ZZZZ</name>
<accession>A0A6C0JEG1</accession>
<organism evidence="1">
    <name type="scientific">viral metagenome</name>
    <dbReference type="NCBI Taxonomy" id="1070528"/>
    <lineage>
        <taxon>unclassified sequences</taxon>
        <taxon>metagenomes</taxon>
        <taxon>organismal metagenomes</taxon>
    </lineage>
</organism>
<protein>
    <submittedName>
        <fullName evidence="1">Uncharacterized protein</fullName>
    </submittedName>
</protein>